<dbReference type="EMBL" id="JABDHM010000019">
    <property type="protein sequence ID" value="KAF5223380.1"/>
    <property type="molecule type" value="Genomic_DNA"/>
</dbReference>
<evidence type="ECO:0000256" key="1">
    <source>
        <dbReference type="SAM" id="MobiDB-lite"/>
    </source>
</evidence>
<dbReference type="Proteomes" id="UP000583944">
    <property type="component" value="Unassembled WGS sequence"/>
</dbReference>
<evidence type="ECO:0000313" key="2">
    <source>
        <dbReference type="EMBL" id="KAF5223380.1"/>
    </source>
</evidence>
<evidence type="ECO:0000313" key="3">
    <source>
        <dbReference type="Proteomes" id="UP000583944"/>
    </source>
</evidence>
<proteinExistence type="predicted"/>
<gene>
    <name evidence="2" type="ORF">ECC02_003399</name>
</gene>
<comment type="caution">
    <text evidence="2">The sequence shown here is derived from an EMBL/GenBank/DDBJ whole genome shotgun (WGS) entry which is preliminary data.</text>
</comment>
<organism evidence="2 3">
    <name type="scientific">Trypanosoma cruzi</name>
    <dbReference type="NCBI Taxonomy" id="5693"/>
    <lineage>
        <taxon>Eukaryota</taxon>
        <taxon>Discoba</taxon>
        <taxon>Euglenozoa</taxon>
        <taxon>Kinetoplastea</taxon>
        <taxon>Metakinetoplastina</taxon>
        <taxon>Trypanosomatida</taxon>
        <taxon>Trypanosomatidae</taxon>
        <taxon>Trypanosoma</taxon>
        <taxon>Schizotrypanum</taxon>
    </lineage>
</organism>
<reference evidence="2 3" key="1">
    <citation type="journal article" date="2019" name="Genome Biol. Evol.">
        <title>Nanopore Sequencing Significantly Improves Genome Assembly of the Protozoan Parasite Trypanosoma cruzi.</title>
        <authorList>
            <person name="Diaz-Viraque F."/>
            <person name="Pita S."/>
            <person name="Greif G."/>
            <person name="de Souza R.C.M."/>
            <person name="Iraola G."/>
            <person name="Robello C."/>
        </authorList>
    </citation>
    <scope>NUCLEOTIDE SEQUENCE [LARGE SCALE GENOMIC DNA]</scope>
    <source>
        <strain evidence="2 3">Berenice</strain>
    </source>
</reference>
<sequence>MYDDVFQFSLFSCWKMHLSWRSAPSSWKPCSFTQTSSIFSCYATRSWQTRVIFFFFFTAAPDSRKLFERNDSVSPYSVTRWTDTGAHMLDLVRNHGDIQVQHTFVDENGPSDATLTAATSMTGLRLVSESTTKPWEDSSLTGHVANLRAPQIPNFETQALPSIVWVQPGSWGSSKGSSFPKKSDRSLNTPTPSRKCRIEALSFIRRWKRRITTYRCAKLTLRSPAAFLQNENARPQPSSDAFEVVVWYRHLRPYFDARQVHLSNLSEKSGLLPRLPSPPPTRLAAPL</sequence>
<feature type="region of interest" description="Disordered" evidence="1">
    <location>
        <begin position="172"/>
        <end position="192"/>
    </location>
</feature>
<protein>
    <submittedName>
        <fullName evidence="2">Uncharacterized protein</fullName>
    </submittedName>
</protein>
<dbReference type="AlphaFoldDB" id="A0A7J6YAQ8"/>
<dbReference type="VEuPathDB" id="TriTrypDB:ECC02_003399"/>
<name>A0A7J6YAQ8_TRYCR</name>
<accession>A0A7J6YAQ8</accession>